<feature type="region of interest" description="Disordered" evidence="1">
    <location>
        <begin position="34"/>
        <end position="76"/>
    </location>
</feature>
<gene>
    <name evidence="2" type="ORF">F511_44003</name>
</gene>
<reference evidence="2 3" key="1">
    <citation type="journal article" date="2015" name="Proc. Natl. Acad. Sci. U.S.A.">
        <title>The resurrection genome of Boea hygrometrica: A blueprint for survival of dehydration.</title>
        <authorList>
            <person name="Xiao L."/>
            <person name="Yang G."/>
            <person name="Zhang L."/>
            <person name="Yang X."/>
            <person name="Zhao S."/>
            <person name="Ji Z."/>
            <person name="Zhou Q."/>
            <person name="Hu M."/>
            <person name="Wang Y."/>
            <person name="Chen M."/>
            <person name="Xu Y."/>
            <person name="Jin H."/>
            <person name="Xiao X."/>
            <person name="Hu G."/>
            <person name="Bao F."/>
            <person name="Hu Y."/>
            <person name="Wan P."/>
            <person name="Li L."/>
            <person name="Deng X."/>
            <person name="Kuang T."/>
            <person name="Xiang C."/>
            <person name="Zhu J.K."/>
            <person name="Oliver M.J."/>
            <person name="He Y."/>
        </authorList>
    </citation>
    <scope>NUCLEOTIDE SEQUENCE [LARGE SCALE GENOMIC DNA]</scope>
    <source>
        <strain evidence="3">cv. XS01</strain>
    </source>
</reference>
<accession>A0A2Z7AME4</accession>
<organism evidence="2 3">
    <name type="scientific">Dorcoceras hygrometricum</name>
    <dbReference type="NCBI Taxonomy" id="472368"/>
    <lineage>
        <taxon>Eukaryota</taxon>
        <taxon>Viridiplantae</taxon>
        <taxon>Streptophyta</taxon>
        <taxon>Embryophyta</taxon>
        <taxon>Tracheophyta</taxon>
        <taxon>Spermatophyta</taxon>
        <taxon>Magnoliopsida</taxon>
        <taxon>eudicotyledons</taxon>
        <taxon>Gunneridae</taxon>
        <taxon>Pentapetalae</taxon>
        <taxon>asterids</taxon>
        <taxon>lamiids</taxon>
        <taxon>Lamiales</taxon>
        <taxon>Gesneriaceae</taxon>
        <taxon>Didymocarpoideae</taxon>
        <taxon>Trichosporeae</taxon>
        <taxon>Loxocarpinae</taxon>
        <taxon>Dorcoceras</taxon>
    </lineage>
</organism>
<keyword evidence="3" id="KW-1185">Reference proteome</keyword>
<name>A0A2Z7AME4_9LAMI</name>
<dbReference type="AlphaFoldDB" id="A0A2Z7AME4"/>
<evidence type="ECO:0000256" key="1">
    <source>
        <dbReference type="SAM" id="MobiDB-lite"/>
    </source>
</evidence>
<protein>
    <submittedName>
        <fullName evidence="2">Uncharacterized protein</fullName>
    </submittedName>
</protein>
<feature type="compositionally biased region" description="Basic and acidic residues" evidence="1">
    <location>
        <begin position="57"/>
        <end position="76"/>
    </location>
</feature>
<dbReference type="Proteomes" id="UP000250235">
    <property type="component" value="Unassembled WGS sequence"/>
</dbReference>
<proteinExistence type="predicted"/>
<feature type="compositionally biased region" description="Polar residues" evidence="1">
    <location>
        <begin position="35"/>
        <end position="46"/>
    </location>
</feature>
<evidence type="ECO:0000313" key="3">
    <source>
        <dbReference type="Proteomes" id="UP000250235"/>
    </source>
</evidence>
<evidence type="ECO:0000313" key="2">
    <source>
        <dbReference type="EMBL" id="KZV20284.1"/>
    </source>
</evidence>
<dbReference type="EMBL" id="KV016027">
    <property type="protein sequence ID" value="KZV20284.1"/>
    <property type="molecule type" value="Genomic_DNA"/>
</dbReference>
<sequence>MRFWRPKRRNLAKKRLSHGIAPCSLDHFVGGSTEPDLSSAHNQSKLIRSDTVADQIGSERDKTRRADYNRSDVKRR</sequence>